<protein>
    <submittedName>
        <fullName evidence="1">Uncharacterized protein YodC (DUF2158 family)</fullName>
    </submittedName>
</protein>
<comment type="caution">
    <text evidence="1">The sequence shown here is derived from an EMBL/GenBank/DDBJ whole genome shotgun (WGS) entry which is preliminary data.</text>
</comment>
<evidence type="ECO:0000313" key="1">
    <source>
        <dbReference type="EMBL" id="NRT17757.1"/>
    </source>
</evidence>
<reference evidence="1 2" key="1">
    <citation type="submission" date="2020-05" db="EMBL/GenBank/DDBJ databases">
        <title>Genomic Encyclopedia of Type Strains, Phase IV (KMG-V): Genome sequencing to study the core and pangenomes of soil and plant-associated prokaryotes.</title>
        <authorList>
            <person name="Whitman W."/>
        </authorList>
    </citation>
    <scope>NUCLEOTIDE SEQUENCE [LARGE SCALE GENOMIC DNA]</scope>
    <source>
        <strain evidence="1 2">9A</strain>
    </source>
</reference>
<organism evidence="1 2">
    <name type="scientific">Hymenobacter caeli</name>
    <dbReference type="NCBI Taxonomy" id="2735894"/>
    <lineage>
        <taxon>Bacteria</taxon>
        <taxon>Pseudomonadati</taxon>
        <taxon>Bacteroidota</taxon>
        <taxon>Cytophagia</taxon>
        <taxon>Cytophagales</taxon>
        <taxon>Hymenobacteraceae</taxon>
        <taxon>Hymenobacter</taxon>
    </lineage>
</organism>
<evidence type="ECO:0000313" key="2">
    <source>
        <dbReference type="Proteomes" id="UP000779507"/>
    </source>
</evidence>
<dbReference type="Proteomes" id="UP000779507">
    <property type="component" value="Unassembled WGS sequence"/>
</dbReference>
<dbReference type="InterPro" id="IPR019226">
    <property type="entry name" value="DUF2158"/>
</dbReference>
<keyword evidence="2" id="KW-1185">Reference proteome</keyword>
<accession>A0ABX2FKU7</accession>
<sequence length="76" mass="8012">MLAFKPGEVVHLASGGPAMTVVAVEGELVLCTYFDREGLLQGYPTPLAFPHALLHAGAAPTPADDEARENNKFGYA</sequence>
<gene>
    <name evidence="1" type="ORF">HNP98_000564</name>
</gene>
<proteinExistence type="predicted"/>
<dbReference type="Pfam" id="PF09926">
    <property type="entry name" value="DUF2158"/>
    <property type="match status" value="1"/>
</dbReference>
<dbReference type="RefSeq" id="WP_173808531.1">
    <property type="nucleotide sequence ID" value="NZ_JABSNP010000002.1"/>
</dbReference>
<name>A0ABX2FKU7_9BACT</name>
<dbReference type="EMBL" id="JABSNP010000002">
    <property type="protein sequence ID" value="NRT17757.1"/>
    <property type="molecule type" value="Genomic_DNA"/>
</dbReference>